<sequence length="68" mass="6809">MRATGRADGAQAAGDGRAGGAADEAARSPADDHDQALEAVRAALGPIEEATVERALEAVPVARLQDAT</sequence>
<proteinExistence type="predicted"/>
<feature type="region of interest" description="Disordered" evidence="1">
    <location>
        <begin position="1"/>
        <end position="35"/>
    </location>
</feature>
<evidence type="ECO:0000313" key="2">
    <source>
        <dbReference type="EMBL" id="QHA03088.1"/>
    </source>
</evidence>
<dbReference type="AlphaFoldDB" id="A0A6I6MRC4"/>
<feature type="compositionally biased region" description="Low complexity" evidence="1">
    <location>
        <begin position="1"/>
        <end position="23"/>
    </location>
</feature>
<protein>
    <submittedName>
        <fullName evidence="2">Uncharacterized protein</fullName>
    </submittedName>
</protein>
<evidence type="ECO:0000256" key="1">
    <source>
        <dbReference type="SAM" id="MobiDB-lite"/>
    </source>
</evidence>
<accession>A0A6I6MRC4</accession>
<organism evidence="2 3">
    <name type="scientific">Streptomyces broussonetiae</name>
    <dbReference type="NCBI Taxonomy" id="2686304"/>
    <lineage>
        <taxon>Bacteria</taxon>
        <taxon>Bacillati</taxon>
        <taxon>Actinomycetota</taxon>
        <taxon>Actinomycetes</taxon>
        <taxon>Kitasatosporales</taxon>
        <taxon>Streptomycetaceae</taxon>
        <taxon>Streptomyces</taxon>
    </lineage>
</organism>
<reference evidence="2 3" key="1">
    <citation type="submission" date="2019-12" db="EMBL/GenBank/DDBJ databases">
        <title>Streptomyces sp. strain T44 isolated from rhizosphere soil of Broussonetia papyrifera.</title>
        <authorList>
            <person name="Mo P."/>
        </authorList>
    </citation>
    <scope>NUCLEOTIDE SEQUENCE [LARGE SCALE GENOMIC DNA]</scope>
    <source>
        <strain evidence="2 3">T44</strain>
    </source>
</reference>
<feature type="compositionally biased region" description="Basic and acidic residues" evidence="1">
    <location>
        <begin position="24"/>
        <end position="35"/>
    </location>
</feature>
<evidence type="ECO:0000313" key="3">
    <source>
        <dbReference type="Proteomes" id="UP000436138"/>
    </source>
</evidence>
<dbReference type="Proteomes" id="UP000436138">
    <property type="component" value="Chromosome"/>
</dbReference>
<gene>
    <name evidence="2" type="ORF">GQF42_07180</name>
</gene>
<dbReference type="EMBL" id="CP047020">
    <property type="protein sequence ID" value="QHA03088.1"/>
    <property type="molecule type" value="Genomic_DNA"/>
</dbReference>
<name>A0A6I6MRC4_9ACTN</name>
<keyword evidence="3" id="KW-1185">Reference proteome</keyword>
<dbReference type="RefSeq" id="WP_158918735.1">
    <property type="nucleotide sequence ID" value="NZ_CP047020.1"/>
</dbReference>
<dbReference type="KEGG" id="sbro:GQF42_07180"/>